<keyword evidence="6" id="KW-0238">DNA-binding</keyword>
<evidence type="ECO:0000256" key="5">
    <source>
        <dbReference type="ARBA" id="ARBA00022833"/>
    </source>
</evidence>
<organism evidence="10 11">
    <name type="scientific">Rhynocoris fuscipes</name>
    <dbReference type="NCBI Taxonomy" id="488301"/>
    <lineage>
        <taxon>Eukaryota</taxon>
        <taxon>Metazoa</taxon>
        <taxon>Ecdysozoa</taxon>
        <taxon>Arthropoda</taxon>
        <taxon>Hexapoda</taxon>
        <taxon>Insecta</taxon>
        <taxon>Pterygota</taxon>
        <taxon>Neoptera</taxon>
        <taxon>Paraneoptera</taxon>
        <taxon>Hemiptera</taxon>
        <taxon>Heteroptera</taxon>
        <taxon>Panheteroptera</taxon>
        <taxon>Cimicomorpha</taxon>
        <taxon>Reduviidae</taxon>
        <taxon>Harpactorinae</taxon>
        <taxon>Harpactorini</taxon>
        <taxon>Rhynocoris</taxon>
    </lineage>
</organism>
<keyword evidence="11" id="KW-1185">Reference proteome</keyword>
<dbReference type="Gene3D" id="3.30.160.60">
    <property type="entry name" value="Classic Zinc Finger"/>
    <property type="match status" value="2"/>
</dbReference>
<dbReference type="Proteomes" id="UP001461498">
    <property type="component" value="Unassembled WGS sequence"/>
</dbReference>
<dbReference type="InterPro" id="IPR013087">
    <property type="entry name" value="Znf_C2H2_type"/>
</dbReference>
<comment type="subcellular location">
    <subcellularLocation>
        <location evidence="1">Nucleus</location>
    </subcellularLocation>
</comment>
<evidence type="ECO:0000256" key="4">
    <source>
        <dbReference type="ARBA" id="ARBA00022771"/>
    </source>
</evidence>
<evidence type="ECO:0000256" key="3">
    <source>
        <dbReference type="ARBA" id="ARBA00022737"/>
    </source>
</evidence>
<feature type="domain" description="C2H2-type" evidence="9">
    <location>
        <begin position="20"/>
        <end position="49"/>
    </location>
</feature>
<name>A0AAW1CXL9_9HEMI</name>
<dbReference type="PANTHER" id="PTHR24404">
    <property type="entry name" value="ZINC FINGER PROTEIN"/>
    <property type="match status" value="1"/>
</dbReference>
<dbReference type="PANTHER" id="PTHR24404:SF114">
    <property type="entry name" value="KLUMPFUSS, ISOFORM B-RELATED"/>
    <property type="match status" value="1"/>
</dbReference>
<proteinExistence type="predicted"/>
<evidence type="ECO:0000256" key="2">
    <source>
        <dbReference type="ARBA" id="ARBA00022723"/>
    </source>
</evidence>
<dbReference type="Pfam" id="PF00096">
    <property type="entry name" value="zf-C2H2"/>
    <property type="match status" value="3"/>
</dbReference>
<sequence length="157" mass="18857">MLDSSLKSFHKNVTETLKRYACADCNKTYKNKCHLLRHQKHECEVIDRPRLICEVCHKSYKTRRDLGRHQRYECQKEPQFHCPECPYKARLKSGYELTQRYACSNCSKTYKNKGHLTRHQTYECSKVPQFQCPQCPYRTKRKCTLKTHIGIKHWPFI</sequence>
<evidence type="ECO:0000256" key="6">
    <source>
        <dbReference type="ARBA" id="ARBA00023125"/>
    </source>
</evidence>
<dbReference type="AlphaFoldDB" id="A0AAW1CXL9"/>
<feature type="domain" description="C2H2-type" evidence="9">
    <location>
        <begin position="101"/>
        <end position="128"/>
    </location>
</feature>
<dbReference type="EMBL" id="JAPXFL010000008">
    <property type="protein sequence ID" value="KAK9502424.1"/>
    <property type="molecule type" value="Genomic_DNA"/>
</dbReference>
<accession>A0AAW1CXL9</accession>
<evidence type="ECO:0000259" key="9">
    <source>
        <dbReference type="PROSITE" id="PS50157"/>
    </source>
</evidence>
<keyword evidence="3" id="KW-0677">Repeat</keyword>
<dbReference type="GO" id="GO:0005634">
    <property type="term" value="C:nucleus"/>
    <property type="evidence" value="ECO:0007669"/>
    <property type="project" value="UniProtKB-SubCell"/>
</dbReference>
<dbReference type="InterPro" id="IPR036236">
    <property type="entry name" value="Znf_C2H2_sf"/>
</dbReference>
<dbReference type="GO" id="GO:0008270">
    <property type="term" value="F:zinc ion binding"/>
    <property type="evidence" value="ECO:0007669"/>
    <property type="project" value="UniProtKB-KW"/>
</dbReference>
<dbReference type="GO" id="GO:0003700">
    <property type="term" value="F:DNA-binding transcription factor activity"/>
    <property type="evidence" value="ECO:0007669"/>
    <property type="project" value="TreeGrafter"/>
</dbReference>
<feature type="domain" description="C2H2-type" evidence="9">
    <location>
        <begin position="51"/>
        <end position="78"/>
    </location>
</feature>
<evidence type="ECO:0000313" key="10">
    <source>
        <dbReference type="EMBL" id="KAK9502424.1"/>
    </source>
</evidence>
<evidence type="ECO:0000256" key="7">
    <source>
        <dbReference type="ARBA" id="ARBA00023242"/>
    </source>
</evidence>
<dbReference type="PROSITE" id="PS50157">
    <property type="entry name" value="ZINC_FINGER_C2H2_2"/>
    <property type="match status" value="3"/>
</dbReference>
<evidence type="ECO:0000313" key="11">
    <source>
        <dbReference type="Proteomes" id="UP001461498"/>
    </source>
</evidence>
<protein>
    <recommendedName>
        <fullName evidence="9">C2H2-type domain-containing protein</fullName>
    </recommendedName>
</protein>
<gene>
    <name evidence="10" type="ORF">O3M35_011206</name>
</gene>
<keyword evidence="7" id="KW-0539">Nucleus</keyword>
<dbReference type="GO" id="GO:0000978">
    <property type="term" value="F:RNA polymerase II cis-regulatory region sequence-specific DNA binding"/>
    <property type="evidence" value="ECO:0007669"/>
    <property type="project" value="TreeGrafter"/>
</dbReference>
<evidence type="ECO:0000256" key="8">
    <source>
        <dbReference type="PROSITE-ProRule" id="PRU00042"/>
    </source>
</evidence>
<dbReference type="SUPFAM" id="SSF57667">
    <property type="entry name" value="beta-beta-alpha zinc fingers"/>
    <property type="match status" value="1"/>
</dbReference>
<evidence type="ECO:0000256" key="1">
    <source>
        <dbReference type="ARBA" id="ARBA00004123"/>
    </source>
</evidence>
<comment type="caution">
    <text evidence="10">The sequence shown here is derived from an EMBL/GenBank/DDBJ whole genome shotgun (WGS) entry which is preliminary data.</text>
</comment>
<dbReference type="GO" id="GO:0006357">
    <property type="term" value="P:regulation of transcription by RNA polymerase II"/>
    <property type="evidence" value="ECO:0007669"/>
    <property type="project" value="TreeGrafter"/>
</dbReference>
<keyword evidence="5" id="KW-0862">Zinc</keyword>
<reference evidence="10 11" key="1">
    <citation type="submission" date="2022-12" db="EMBL/GenBank/DDBJ databases">
        <title>Chromosome-level genome assembly of true bugs.</title>
        <authorList>
            <person name="Ma L."/>
            <person name="Li H."/>
        </authorList>
    </citation>
    <scope>NUCLEOTIDE SEQUENCE [LARGE SCALE GENOMIC DNA]</scope>
    <source>
        <strain evidence="10">Lab_2022b</strain>
    </source>
</reference>
<keyword evidence="2" id="KW-0479">Metal-binding</keyword>
<keyword evidence="4 8" id="KW-0863">Zinc-finger</keyword>
<dbReference type="InterPro" id="IPR050589">
    <property type="entry name" value="Ikaros_C2H2-ZF"/>
</dbReference>
<dbReference type="SMART" id="SM00355">
    <property type="entry name" value="ZnF_C2H2"/>
    <property type="match status" value="4"/>
</dbReference>